<keyword evidence="8 12" id="KW-1133">Transmembrane helix</keyword>
<evidence type="ECO:0000256" key="5">
    <source>
        <dbReference type="ARBA" id="ARBA00022692"/>
    </source>
</evidence>
<feature type="region of interest" description="Disordered" evidence="11">
    <location>
        <begin position="768"/>
        <end position="801"/>
    </location>
</feature>
<reference evidence="15" key="1">
    <citation type="submission" date="2022-11" db="EMBL/GenBank/DDBJ databases">
        <authorList>
            <person name="Petersen C."/>
        </authorList>
    </citation>
    <scope>NUCLEOTIDE SEQUENCE</scope>
    <source>
        <strain evidence="15">IBT 26290</strain>
    </source>
</reference>
<feature type="transmembrane region" description="Helical" evidence="12">
    <location>
        <begin position="875"/>
        <end position="897"/>
    </location>
</feature>
<dbReference type="PROSITE" id="PS50929">
    <property type="entry name" value="ABC_TM1F"/>
    <property type="match status" value="2"/>
</dbReference>
<keyword evidence="6" id="KW-0547">Nucleotide-binding</keyword>
<comment type="similarity">
    <text evidence="2">Belongs to the ABC transporter superfamily. ABCC family. Conjugate transporter (TC 3.A.1.208) subfamily.</text>
</comment>
<keyword evidence="4" id="KW-1003">Cell membrane</keyword>
<dbReference type="FunFam" id="3.40.50.300:FF:002145">
    <property type="entry name" value="ABC transporter (MsbA subfamily)"/>
    <property type="match status" value="1"/>
</dbReference>
<evidence type="ECO:0000256" key="8">
    <source>
        <dbReference type="ARBA" id="ARBA00022989"/>
    </source>
</evidence>
<organism evidence="15 16">
    <name type="scientific">Penicillium canariense</name>
    <dbReference type="NCBI Taxonomy" id="189055"/>
    <lineage>
        <taxon>Eukaryota</taxon>
        <taxon>Fungi</taxon>
        <taxon>Dikarya</taxon>
        <taxon>Ascomycota</taxon>
        <taxon>Pezizomycotina</taxon>
        <taxon>Eurotiomycetes</taxon>
        <taxon>Eurotiomycetidae</taxon>
        <taxon>Eurotiales</taxon>
        <taxon>Aspergillaceae</taxon>
        <taxon>Penicillium</taxon>
    </lineage>
</organism>
<reference evidence="15" key="2">
    <citation type="journal article" date="2023" name="IMA Fungus">
        <title>Comparative genomic study of the Penicillium genus elucidates a diverse pangenome and 15 lateral gene transfer events.</title>
        <authorList>
            <person name="Petersen C."/>
            <person name="Sorensen T."/>
            <person name="Nielsen M.R."/>
            <person name="Sondergaard T.E."/>
            <person name="Sorensen J.L."/>
            <person name="Fitzpatrick D.A."/>
            <person name="Frisvad J.C."/>
            <person name="Nielsen K.L."/>
        </authorList>
    </citation>
    <scope>NUCLEOTIDE SEQUENCE</scope>
    <source>
        <strain evidence="15">IBT 26290</strain>
    </source>
</reference>
<evidence type="ECO:0000256" key="11">
    <source>
        <dbReference type="SAM" id="MobiDB-lite"/>
    </source>
</evidence>
<feature type="domain" description="ABC transmembrane type-1" evidence="14">
    <location>
        <begin position="217"/>
        <end position="494"/>
    </location>
</feature>
<dbReference type="EMBL" id="JAPQKN010000003">
    <property type="protein sequence ID" value="KAJ5167469.1"/>
    <property type="molecule type" value="Genomic_DNA"/>
</dbReference>
<evidence type="ECO:0000256" key="10">
    <source>
        <dbReference type="ARBA" id="ARBA00023180"/>
    </source>
</evidence>
<evidence type="ECO:0000256" key="1">
    <source>
        <dbReference type="ARBA" id="ARBA00004651"/>
    </source>
</evidence>
<dbReference type="InterPro" id="IPR003593">
    <property type="entry name" value="AAA+_ATPase"/>
</dbReference>
<dbReference type="CDD" id="cd18579">
    <property type="entry name" value="ABC_6TM_ABCC_D1"/>
    <property type="match status" value="1"/>
</dbReference>
<dbReference type="InterPro" id="IPR044726">
    <property type="entry name" value="ABCC_6TM_D2"/>
</dbReference>
<feature type="transmembrane region" description="Helical" evidence="12">
    <location>
        <begin position="832"/>
        <end position="855"/>
    </location>
</feature>
<evidence type="ECO:0000256" key="7">
    <source>
        <dbReference type="ARBA" id="ARBA00022840"/>
    </source>
</evidence>
<dbReference type="Gene3D" id="1.20.1560.10">
    <property type="entry name" value="ABC transporter type 1, transmembrane domain"/>
    <property type="match status" value="2"/>
</dbReference>
<dbReference type="OrthoDB" id="6500128at2759"/>
<dbReference type="SUPFAM" id="SSF90123">
    <property type="entry name" value="ABC transporter transmembrane region"/>
    <property type="match status" value="2"/>
</dbReference>
<evidence type="ECO:0000256" key="4">
    <source>
        <dbReference type="ARBA" id="ARBA00022475"/>
    </source>
</evidence>
<comment type="caution">
    <text evidence="15">The sequence shown here is derived from an EMBL/GenBank/DDBJ whole genome shotgun (WGS) entry which is preliminary data.</text>
</comment>
<gene>
    <name evidence="15" type="ORF">N7482_006250</name>
</gene>
<feature type="transmembrane region" description="Helical" evidence="12">
    <location>
        <begin position="974"/>
        <end position="1007"/>
    </location>
</feature>
<feature type="transmembrane region" description="Helical" evidence="12">
    <location>
        <begin position="12"/>
        <end position="32"/>
    </location>
</feature>
<dbReference type="InterPro" id="IPR036640">
    <property type="entry name" value="ABC1_TM_sf"/>
</dbReference>
<feature type="transmembrane region" description="Helical" evidence="12">
    <location>
        <begin position="74"/>
        <end position="93"/>
    </location>
</feature>
<evidence type="ECO:0000256" key="3">
    <source>
        <dbReference type="ARBA" id="ARBA00022448"/>
    </source>
</evidence>
<dbReference type="RefSeq" id="XP_056543930.1">
    <property type="nucleotide sequence ID" value="XM_056688375.1"/>
</dbReference>
<keyword evidence="9 12" id="KW-0472">Membrane</keyword>
<dbReference type="Proteomes" id="UP001149163">
    <property type="component" value="Unassembled WGS sequence"/>
</dbReference>
<keyword evidence="16" id="KW-1185">Reference proteome</keyword>
<dbReference type="PROSITE" id="PS50893">
    <property type="entry name" value="ABC_TRANSPORTER_2"/>
    <property type="match status" value="2"/>
</dbReference>
<dbReference type="GO" id="GO:0005524">
    <property type="term" value="F:ATP binding"/>
    <property type="evidence" value="ECO:0007669"/>
    <property type="project" value="UniProtKB-KW"/>
</dbReference>
<evidence type="ECO:0000313" key="15">
    <source>
        <dbReference type="EMBL" id="KAJ5167469.1"/>
    </source>
</evidence>
<keyword evidence="5 12" id="KW-0812">Transmembrane</keyword>
<feature type="transmembrane region" description="Helical" evidence="12">
    <location>
        <begin position="1079"/>
        <end position="1099"/>
    </location>
</feature>
<evidence type="ECO:0000256" key="12">
    <source>
        <dbReference type="SAM" id="Phobius"/>
    </source>
</evidence>
<protein>
    <submittedName>
        <fullName evidence="15">ABC transporter integral membrane type 1</fullName>
    </submittedName>
</protein>
<keyword evidence="10" id="KW-0325">Glycoprotein</keyword>
<evidence type="ECO:0000256" key="9">
    <source>
        <dbReference type="ARBA" id="ARBA00023136"/>
    </source>
</evidence>
<feature type="transmembrane region" description="Helical" evidence="12">
    <location>
        <begin position="204"/>
        <end position="229"/>
    </location>
</feature>
<feature type="transmembrane region" description="Helical" evidence="12">
    <location>
        <begin position="323"/>
        <end position="341"/>
    </location>
</feature>
<accession>A0A9W9LN20</accession>
<evidence type="ECO:0000259" key="14">
    <source>
        <dbReference type="PROSITE" id="PS50929"/>
    </source>
</evidence>
<comment type="subcellular location">
    <subcellularLocation>
        <location evidence="1">Cell membrane</location>
        <topology evidence="1">Multi-pass membrane protein</topology>
    </subcellularLocation>
</comment>
<dbReference type="GO" id="GO:0005886">
    <property type="term" value="C:plasma membrane"/>
    <property type="evidence" value="ECO:0007669"/>
    <property type="project" value="UniProtKB-SubCell"/>
</dbReference>
<evidence type="ECO:0000313" key="16">
    <source>
        <dbReference type="Proteomes" id="UP001149163"/>
    </source>
</evidence>
<keyword evidence="3" id="KW-0813">Transport</keyword>
<dbReference type="Gene3D" id="3.40.50.300">
    <property type="entry name" value="P-loop containing nucleotide triphosphate hydrolases"/>
    <property type="match status" value="2"/>
</dbReference>
<feature type="domain" description="ABC transmembrane type-1" evidence="14">
    <location>
        <begin position="836"/>
        <end position="1133"/>
    </location>
</feature>
<evidence type="ECO:0000256" key="2">
    <source>
        <dbReference type="ARBA" id="ARBA00009726"/>
    </source>
</evidence>
<feature type="transmembrane region" description="Helical" evidence="12">
    <location>
        <begin position="428"/>
        <end position="454"/>
    </location>
</feature>
<name>A0A9W9LN20_9EURO</name>
<dbReference type="Pfam" id="PF00664">
    <property type="entry name" value="ABC_membrane"/>
    <property type="match status" value="3"/>
</dbReference>
<dbReference type="FunFam" id="1.20.1560.10:FF:000066">
    <property type="entry name" value="ABC multidrug transporter (Eurofung)"/>
    <property type="match status" value="1"/>
</dbReference>
<feature type="transmembrane region" description="Helical" evidence="12">
    <location>
        <begin position="347"/>
        <end position="366"/>
    </location>
</feature>
<dbReference type="InterPro" id="IPR050173">
    <property type="entry name" value="ABC_transporter_C-like"/>
</dbReference>
<feature type="transmembrane region" description="Helical" evidence="12">
    <location>
        <begin position="99"/>
        <end position="118"/>
    </location>
</feature>
<dbReference type="PANTHER" id="PTHR24223">
    <property type="entry name" value="ATP-BINDING CASSETTE SUB-FAMILY C"/>
    <property type="match status" value="1"/>
</dbReference>
<feature type="domain" description="ABC transporter" evidence="13">
    <location>
        <begin position="554"/>
        <end position="772"/>
    </location>
</feature>
<dbReference type="InterPro" id="IPR044746">
    <property type="entry name" value="ABCC_6TM_D1"/>
</dbReference>
<dbReference type="CDD" id="cd18580">
    <property type="entry name" value="ABC_6TM_ABCC_D2"/>
    <property type="match status" value="1"/>
</dbReference>
<dbReference type="PANTHER" id="PTHR24223:SF404">
    <property type="entry name" value="ABC MULTIDRUG TRANSPORTER (EUROFUNG)-RELATED"/>
    <property type="match status" value="1"/>
</dbReference>
<dbReference type="SUPFAM" id="SSF52540">
    <property type="entry name" value="P-loop containing nucleoside triphosphate hydrolases"/>
    <property type="match status" value="2"/>
</dbReference>
<dbReference type="GO" id="GO:0016887">
    <property type="term" value="F:ATP hydrolysis activity"/>
    <property type="evidence" value="ECO:0007669"/>
    <property type="project" value="InterPro"/>
</dbReference>
<dbReference type="GO" id="GO:0140359">
    <property type="term" value="F:ABC-type transporter activity"/>
    <property type="evidence" value="ECO:0007669"/>
    <property type="project" value="InterPro"/>
</dbReference>
<evidence type="ECO:0000259" key="13">
    <source>
        <dbReference type="PROSITE" id="PS50893"/>
    </source>
</evidence>
<dbReference type="InterPro" id="IPR003439">
    <property type="entry name" value="ABC_transporter-like_ATP-bd"/>
</dbReference>
<dbReference type="InterPro" id="IPR011527">
    <property type="entry name" value="ABC1_TM_dom"/>
</dbReference>
<keyword evidence="7" id="KW-0067">ATP-binding</keyword>
<evidence type="ECO:0000256" key="6">
    <source>
        <dbReference type="ARBA" id="ARBA00022741"/>
    </source>
</evidence>
<dbReference type="SMART" id="SM00382">
    <property type="entry name" value="AAA"/>
    <property type="match status" value="2"/>
</dbReference>
<feature type="transmembrane region" description="Helical" evidence="12">
    <location>
        <begin position="249"/>
        <end position="271"/>
    </location>
</feature>
<feature type="domain" description="ABC transporter" evidence="13">
    <location>
        <begin position="1168"/>
        <end position="1401"/>
    </location>
</feature>
<proteinExistence type="inferred from homology"/>
<feature type="transmembrane region" description="Helical" evidence="12">
    <location>
        <begin position="466"/>
        <end position="486"/>
    </location>
</feature>
<feature type="transmembrane region" description="Helical" evidence="12">
    <location>
        <begin position="44"/>
        <end position="62"/>
    </location>
</feature>
<dbReference type="InterPro" id="IPR027417">
    <property type="entry name" value="P-loop_NTPase"/>
</dbReference>
<feature type="compositionally biased region" description="Acidic residues" evidence="11">
    <location>
        <begin position="770"/>
        <end position="783"/>
    </location>
</feature>
<dbReference type="Pfam" id="PF00005">
    <property type="entry name" value="ABC_tran"/>
    <property type="match status" value="1"/>
</dbReference>
<dbReference type="FunFam" id="1.20.1560.10:FF:000055">
    <property type="entry name" value="ABC multidrug transporter (Eurofung)"/>
    <property type="match status" value="1"/>
</dbReference>
<sequence length="1426" mass="158895">MRPFLDWLTDQDSQILLSVLFVLQVVFTAYQVRTSALQTKLSTAAAALNMVTTLAAIILSFLEDQRSIKPSDILILYFSALAALYIPRLRTLWLIPSILIPRILFTVMYILIVLAVILESAQKTQMIRPTHKNLSVEQLHGFWGRNLFTWTLPMFRNAYSHVISVDDLPDIDPTLLGEMAQERLNRTWKSSRGKYRLIKATFRAYYAHILWAIIPRIMLAGFTFCQPFLLATTIDYITRPTAAENNKHGQALVGAYAIVYSGLAVSSAIYYRQASRLATVVRSGLIAMIHEQTLIRKTTHLKPGEAVTLMGTDTERIVTSMRTLHEIWASLASVAVAIWLLEIQVHIACIMPAIIAVGCILATTPLSAKCAEAQKSWVGHVQERLAVTTSMLRHMKAVKMLGLEHVLCAIITDHRKVELNVSKRFRKLIVGVVMLSTIPQDVTPYAVFLVYTIIAVAKHDMQLLTTQAFTTLSVISVLTTPLMGFIQSLPQISQSIGCFDRIQTFCSRDGASGLPHLLTNTSKQSTNNPIELTQLSSAVKQAEPSVMHNSLVDLQKASISWTSDSPIVIHDLTLSIPTSKFIIIMGPVGGGKSALLETIMGQTHVRNGAMQPTCSAIAYCPQTPWIMNSSIQDNITGGTLMDQKWYDLTISACALTDDLEKLPGGSMYMAGSDVYSRLPNLVLDDPFSGLDSRTTRIIGESLLGRNGLFRRTNATLVLSTHNRQHTTLSYVCRYVLPYADEVILLEHGRKVLQCTYSKLIDNYPQYTQPDQDDNDEIVPDNDEPQGNADKKTKHTSLRETLDSVESMNEKEDLTRRDGSWAIYSYYFRKAGFFQVIFFAACLLAYGFVTQFSTIWLQWWSDAEKRHAGSDLGKYLGVYTVISLASVFSLGAGCWLLIVEIVGNTSLGLHSDLLQAVSSAPFRYIQQADTGSLLNRFSQDMELIDFSLPIVALNFVEGKSSILQERSLYTDTSQLALSLCIVGLVILCIIGRYITIGLPFMLLAFWTLQRAYLRTSRQVRLLDIEAKAPLYSHFQETVRGLSVLQSLHWQPHFHRQCISKLNVTQKPFYMLYCIRQGLKLALDLVVMLFVVALVAIVTSLKDRFSAGSIGVALNLIISFSSTLNTAIESWTQMEISLGAVARVQNFVEEVTVEEEPGLIEEGWLRKAEITFQNVIAGHSPDDRPILDGVSMHINPGQKVAVCGPSGSGKTSLIMALLRMMELHHGHITIDGTDLSTILPTALRAQITVIPQDPFFVPGSTLRFNFDPTGTTVTDDLIISALQKVGLWDFTSAKGGLDAVIDSLDLSHGSKQLLALARALTAKSPLVILDEATSSVDWETEARMLEIIEEECSTQTVIAVVHRLRYIEWFDRVAFLQHGRLVEFDAPDTLLARESHFRELYLAMQGKMTERMGNWYLNSCFSLIPDDC</sequence>
<dbReference type="GeneID" id="81427551"/>
<feature type="transmembrane region" description="Helical" evidence="12">
    <location>
        <begin position="1105"/>
        <end position="1126"/>
    </location>
</feature>